<proteinExistence type="predicted"/>
<sequence>MAAPAESPARQEEDPGPGLVDWRTALDVGARLVDAAEDGLLADAVRQAQDRMPAFRNRAYPLSPLPLFVHAEAATCVARQLEPYVRLLSKVARLYLDDAGVRRWYGLPPAADLLIAAEAHGDGPERTEIGVCRLDGYLEQDSGRLRILENNADAPAGTLFTPRIHAVVRSVLDTAGITVPPHALRAAPRDDALLDAVRPALTAARREGRTPVLAVLQPDGAANRESVLMAGAFQAQGIDAFVADPREVTPAGGRARVGRRTLDACWNKVNTVGWQRLVQDDPGLVARWARILRETDLRHVNSFLARYVAESKLTLALVQEPAFATLFEEDERRLAALLLPWSRRAEPAGGLPEQLMARQHEYVLKEPYDIRGDGVTIGRAVSREAWAEAVGRAVKEGGVAQRYVPPAAYPVVRTDTDPRVVAMPVSFDTYVIRGTVAFHGSKASLQPRVNIFQGGQKLSVHVTTDSTGGEGLR</sequence>
<keyword evidence="2" id="KW-1185">Reference proteome</keyword>
<dbReference type="Proteomes" id="UP000516052">
    <property type="component" value="Chromosome"/>
</dbReference>
<gene>
    <name evidence="1" type="ORF">IAG44_01895</name>
</gene>
<dbReference type="KEGG" id="sroi:IAG44_01895"/>
<dbReference type="RefSeq" id="WP_187745386.1">
    <property type="nucleotide sequence ID" value="NZ_CP060828.1"/>
</dbReference>
<dbReference type="EMBL" id="CP060828">
    <property type="protein sequence ID" value="QNP68344.1"/>
    <property type="molecule type" value="Genomic_DNA"/>
</dbReference>
<dbReference type="SUPFAM" id="SSF56059">
    <property type="entry name" value="Glutathione synthetase ATP-binding domain-like"/>
    <property type="match status" value="1"/>
</dbReference>
<evidence type="ECO:0000313" key="2">
    <source>
        <dbReference type="Proteomes" id="UP000516052"/>
    </source>
</evidence>
<evidence type="ECO:0000313" key="1">
    <source>
        <dbReference type="EMBL" id="QNP68344.1"/>
    </source>
</evidence>
<name>A0A7H0I6C8_9ACTN</name>
<organism evidence="1 2">
    <name type="scientific">Streptomyces roseirectus</name>
    <dbReference type="NCBI Taxonomy" id="2768066"/>
    <lineage>
        <taxon>Bacteria</taxon>
        <taxon>Bacillati</taxon>
        <taxon>Actinomycetota</taxon>
        <taxon>Actinomycetes</taxon>
        <taxon>Kitasatosporales</taxon>
        <taxon>Streptomycetaceae</taxon>
        <taxon>Streptomyces</taxon>
    </lineage>
</organism>
<evidence type="ECO:0008006" key="3">
    <source>
        <dbReference type="Google" id="ProtNLM"/>
    </source>
</evidence>
<dbReference type="AlphaFoldDB" id="A0A7H0I6C8"/>
<reference evidence="1 2" key="1">
    <citation type="submission" date="2020-08" db="EMBL/GenBank/DDBJ databases">
        <title>A novel species.</title>
        <authorList>
            <person name="Gao J."/>
        </authorList>
    </citation>
    <scope>NUCLEOTIDE SEQUENCE [LARGE SCALE GENOMIC DNA]</scope>
    <source>
        <strain evidence="1 2">CRXT-G-22</strain>
    </source>
</reference>
<accession>A0A7H0I6C8</accession>
<protein>
    <recommendedName>
        <fullName evidence="3">Circularly permuted type 2 ATP-grasp protein</fullName>
    </recommendedName>
</protein>